<dbReference type="KEGG" id="mlr:MELLADRAFT_58772"/>
<keyword evidence="4 6" id="KW-0472">Membrane</keyword>
<dbReference type="OrthoDB" id="2507385at2759"/>
<name>F4R4T1_MELLP</name>
<keyword evidence="2 6" id="KW-0812">Transmembrane</keyword>
<evidence type="ECO:0000256" key="6">
    <source>
        <dbReference type="SAM" id="Phobius"/>
    </source>
</evidence>
<dbReference type="Proteomes" id="UP000001072">
    <property type="component" value="Unassembled WGS sequence"/>
</dbReference>
<feature type="transmembrane region" description="Helical" evidence="6">
    <location>
        <begin position="194"/>
        <end position="217"/>
    </location>
</feature>
<evidence type="ECO:0000256" key="2">
    <source>
        <dbReference type="ARBA" id="ARBA00022692"/>
    </source>
</evidence>
<reference evidence="8" key="1">
    <citation type="journal article" date="2011" name="Proc. Natl. Acad. Sci. U.S.A.">
        <title>Obligate biotrophy features unraveled by the genomic analysis of rust fungi.</title>
        <authorList>
            <person name="Duplessis S."/>
            <person name="Cuomo C.A."/>
            <person name="Lin Y.-C."/>
            <person name="Aerts A."/>
            <person name="Tisserant E."/>
            <person name="Veneault-Fourrey C."/>
            <person name="Joly D.L."/>
            <person name="Hacquard S."/>
            <person name="Amselem J."/>
            <person name="Cantarel B.L."/>
            <person name="Chiu R."/>
            <person name="Coutinho P.M."/>
            <person name="Feau N."/>
            <person name="Field M."/>
            <person name="Frey P."/>
            <person name="Gelhaye E."/>
            <person name="Goldberg J."/>
            <person name="Grabherr M.G."/>
            <person name="Kodira C.D."/>
            <person name="Kohler A."/>
            <person name="Kuees U."/>
            <person name="Lindquist E.A."/>
            <person name="Lucas S.M."/>
            <person name="Mago R."/>
            <person name="Mauceli E."/>
            <person name="Morin E."/>
            <person name="Murat C."/>
            <person name="Pangilinan J.L."/>
            <person name="Park R."/>
            <person name="Pearson M."/>
            <person name="Quesneville H."/>
            <person name="Rouhier N."/>
            <person name="Sakthikumar S."/>
            <person name="Salamov A.A."/>
            <person name="Schmutz J."/>
            <person name="Selles B."/>
            <person name="Shapiro H."/>
            <person name="Tanguay P."/>
            <person name="Tuskan G.A."/>
            <person name="Henrissat B."/>
            <person name="Van de Peer Y."/>
            <person name="Rouze P."/>
            <person name="Ellis J.G."/>
            <person name="Dodds P.N."/>
            <person name="Schein J.E."/>
            <person name="Zhong S."/>
            <person name="Hamelin R.C."/>
            <person name="Grigoriev I.V."/>
            <person name="Szabo L.J."/>
            <person name="Martin F."/>
        </authorList>
    </citation>
    <scope>NUCLEOTIDE SEQUENCE [LARGE SCALE GENOMIC DNA]</scope>
    <source>
        <strain evidence="8">98AG31 / pathotype 3-4-7</strain>
    </source>
</reference>
<feature type="compositionally biased region" description="Low complexity" evidence="5">
    <location>
        <begin position="112"/>
        <end position="123"/>
    </location>
</feature>
<dbReference type="PANTHER" id="PTHR15549:SF26">
    <property type="entry name" value="AXIAL BUDDING PATTERN PROTEIN 2-RELATED"/>
    <property type="match status" value="1"/>
</dbReference>
<dbReference type="RefSeq" id="XP_007403802.1">
    <property type="nucleotide sequence ID" value="XM_007403740.1"/>
</dbReference>
<organism evidence="8">
    <name type="scientific">Melampsora larici-populina (strain 98AG31 / pathotype 3-4-7)</name>
    <name type="common">Poplar leaf rust fungus</name>
    <dbReference type="NCBI Taxonomy" id="747676"/>
    <lineage>
        <taxon>Eukaryota</taxon>
        <taxon>Fungi</taxon>
        <taxon>Dikarya</taxon>
        <taxon>Basidiomycota</taxon>
        <taxon>Pucciniomycotina</taxon>
        <taxon>Pucciniomycetes</taxon>
        <taxon>Pucciniales</taxon>
        <taxon>Melampsoraceae</taxon>
        <taxon>Melampsora</taxon>
    </lineage>
</organism>
<evidence type="ECO:0000256" key="1">
    <source>
        <dbReference type="ARBA" id="ARBA00004167"/>
    </source>
</evidence>
<proteinExistence type="predicted"/>
<evidence type="ECO:0000256" key="3">
    <source>
        <dbReference type="ARBA" id="ARBA00022989"/>
    </source>
</evidence>
<dbReference type="VEuPathDB" id="FungiDB:MELLADRAFT_58772"/>
<evidence type="ECO:0000313" key="8">
    <source>
        <dbReference type="Proteomes" id="UP000001072"/>
    </source>
</evidence>
<keyword evidence="3 6" id="KW-1133">Transmembrane helix</keyword>
<dbReference type="GO" id="GO:0016020">
    <property type="term" value="C:membrane"/>
    <property type="evidence" value="ECO:0007669"/>
    <property type="project" value="UniProtKB-SubCell"/>
</dbReference>
<dbReference type="AlphaFoldDB" id="F4R4T1"/>
<protein>
    <submittedName>
        <fullName evidence="7">Uncharacterized protein</fullName>
    </submittedName>
</protein>
<feature type="region of interest" description="Disordered" evidence="5">
    <location>
        <begin position="1"/>
        <end position="148"/>
    </location>
</feature>
<dbReference type="GO" id="GO:0071944">
    <property type="term" value="C:cell periphery"/>
    <property type="evidence" value="ECO:0007669"/>
    <property type="project" value="UniProtKB-ARBA"/>
</dbReference>
<sequence>MTRERRQFDQAVAPPPSDTSHNKTTNSATATKNAGSLTNEQRSTNETRKSSEQVSSSHPSRTSHISQSQSTPSNRTASRDQTNSKDESSSTNHTQSKDSRILSGQIDSKNQTTTDDTTGNFTTKNSSIVTPTSDLNSNHSQSLSNSSVTESMAILRDQTHSDGLHPVPNITSSTGGFQTQSETSPIESHQKTSAGAICGIVFGILLGIILLGLLSFLPRWYKSKYGYRRGIRRHIRNQSSTDSNRAVRDRTSFTAQFGAHDPFAGPPSTSIRKLDAFPRSDTVGSFNLGKTLSRSPNYLIPGRPDLKPSISPPMIEDPLPIMHRSLSSHSNGMPVSCMSAVVKRMSSTIRSPSSRTNFPTKRESWTRDPYHRRGSILSIRNPDIHEDQITDQDHEEQKKRFEIPKLHTSPSSDLHYQDLPVGSTLHSQEHIASRPGFQYLHPEVPNRLSPWAMHSLSNESSSYAQDSTPIDIDEGEAVFCNSDLMTSTQAAIDAHLSYLSKSSRYSQDSEVRERLEVESPTDPAVRSVTPNSLVFVSFGAGRHSRYSERSRMSFDTGEI</sequence>
<dbReference type="HOGENOM" id="CLU_487510_0_0_1"/>
<dbReference type="EMBL" id="GL883090">
    <property type="protein sequence ID" value="EGG12864.1"/>
    <property type="molecule type" value="Genomic_DNA"/>
</dbReference>
<accession>F4R4T1</accession>
<dbReference type="InParanoid" id="F4R4T1"/>
<feature type="compositionally biased region" description="Low complexity" evidence="5">
    <location>
        <begin position="22"/>
        <end position="34"/>
    </location>
</feature>
<feature type="region of interest" description="Disordered" evidence="5">
    <location>
        <begin position="346"/>
        <end position="413"/>
    </location>
</feature>
<feature type="compositionally biased region" description="Polar residues" evidence="5">
    <location>
        <begin position="69"/>
        <end position="81"/>
    </location>
</feature>
<dbReference type="GeneID" id="18929231"/>
<feature type="compositionally biased region" description="Basic and acidic residues" evidence="5">
    <location>
        <begin position="360"/>
        <end position="371"/>
    </location>
</feature>
<evidence type="ECO:0000313" key="7">
    <source>
        <dbReference type="EMBL" id="EGG12864.1"/>
    </source>
</evidence>
<evidence type="ECO:0000256" key="5">
    <source>
        <dbReference type="SAM" id="MobiDB-lite"/>
    </source>
</evidence>
<gene>
    <name evidence="7" type="ORF">MELLADRAFT_58772</name>
</gene>
<keyword evidence="8" id="KW-1185">Reference proteome</keyword>
<comment type="subcellular location">
    <subcellularLocation>
        <location evidence="1">Membrane</location>
        <topology evidence="1">Single-pass membrane protein</topology>
    </subcellularLocation>
</comment>
<evidence type="ECO:0000256" key="4">
    <source>
        <dbReference type="ARBA" id="ARBA00023136"/>
    </source>
</evidence>
<feature type="compositionally biased region" description="Low complexity" evidence="5">
    <location>
        <begin position="133"/>
        <end position="147"/>
    </location>
</feature>
<dbReference type="PANTHER" id="PTHR15549">
    <property type="entry name" value="PAIRED IMMUNOGLOBULIN-LIKE TYPE 2 RECEPTOR"/>
    <property type="match status" value="1"/>
</dbReference>
<feature type="compositionally biased region" description="Polar residues" evidence="5">
    <location>
        <begin position="346"/>
        <end position="359"/>
    </location>
</feature>
<dbReference type="InterPro" id="IPR051694">
    <property type="entry name" value="Immunoregulatory_rcpt-like"/>
</dbReference>
<feature type="compositionally biased region" description="Low complexity" evidence="5">
    <location>
        <begin position="55"/>
        <end position="68"/>
    </location>
</feature>
<feature type="compositionally biased region" description="Basic and acidic residues" evidence="5">
    <location>
        <begin position="382"/>
        <end position="405"/>
    </location>
</feature>